<proteinExistence type="predicted"/>
<name>A0A6G1HRV0_9PEZI</name>
<accession>A0A6G1HRV0</accession>
<dbReference type="Proteomes" id="UP000799640">
    <property type="component" value="Unassembled WGS sequence"/>
</dbReference>
<protein>
    <submittedName>
        <fullName evidence="1">Uncharacterized protein</fullName>
    </submittedName>
</protein>
<organism evidence="1 2">
    <name type="scientific">Trichodelitschia bisporula</name>
    <dbReference type="NCBI Taxonomy" id="703511"/>
    <lineage>
        <taxon>Eukaryota</taxon>
        <taxon>Fungi</taxon>
        <taxon>Dikarya</taxon>
        <taxon>Ascomycota</taxon>
        <taxon>Pezizomycotina</taxon>
        <taxon>Dothideomycetes</taxon>
        <taxon>Dothideomycetes incertae sedis</taxon>
        <taxon>Phaeotrichales</taxon>
        <taxon>Phaeotrichaceae</taxon>
        <taxon>Trichodelitschia</taxon>
    </lineage>
</organism>
<gene>
    <name evidence="1" type="ORF">EJ06DRAFT_84773</name>
</gene>
<reference evidence="1" key="1">
    <citation type="journal article" date="2020" name="Stud. Mycol.">
        <title>101 Dothideomycetes genomes: a test case for predicting lifestyles and emergence of pathogens.</title>
        <authorList>
            <person name="Haridas S."/>
            <person name="Albert R."/>
            <person name="Binder M."/>
            <person name="Bloem J."/>
            <person name="Labutti K."/>
            <person name="Salamov A."/>
            <person name="Andreopoulos B."/>
            <person name="Baker S."/>
            <person name="Barry K."/>
            <person name="Bills G."/>
            <person name="Bluhm B."/>
            <person name="Cannon C."/>
            <person name="Castanera R."/>
            <person name="Culley D."/>
            <person name="Daum C."/>
            <person name="Ezra D."/>
            <person name="Gonzalez J."/>
            <person name="Henrissat B."/>
            <person name="Kuo A."/>
            <person name="Liang C."/>
            <person name="Lipzen A."/>
            <person name="Lutzoni F."/>
            <person name="Magnuson J."/>
            <person name="Mondo S."/>
            <person name="Nolan M."/>
            <person name="Ohm R."/>
            <person name="Pangilinan J."/>
            <person name="Park H.-J."/>
            <person name="Ramirez L."/>
            <person name="Alfaro M."/>
            <person name="Sun H."/>
            <person name="Tritt A."/>
            <person name="Yoshinaga Y."/>
            <person name="Zwiers L.-H."/>
            <person name="Turgeon B."/>
            <person name="Goodwin S."/>
            <person name="Spatafora J."/>
            <person name="Crous P."/>
            <person name="Grigoriev I."/>
        </authorList>
    </citation>
    <scope>NUCLEOTIDE SEQUENCE</scope>
    <source>
        <strain evidence="1">CBS 262.69</strain>
    </source>
</reference>
<evidence type="ECO:0000313" key="2">
    <source>
        <dbReference type="Proteomes" id="UP000799640"/>
    </source>
</evidence>
<dbReference type="AlphaFoldDB" id="A0A6G1HRV0"/>
<sequence>MRMRVRVEALGSTLDFGGVLEECAMRSWCRCVRGRVPGLWGFLWCLCVWGRERGRGMMAVGGGRRTVGGMGLLSVGLSVSLMKSVCRRLACVSTVCICCPCSSRCQYQRTSSGATLKQRAN</sequence>
<evidence type="ECO:0000313" key="1">
    <source>
        <dbReference type="EMBL" id="KAF2398596.1"/>
    </source>
</evidence>
<dbReference type="EMBL" id="ML996699">
    <property type="protein sequence ID" value="KAF2398596.1"/>
    <property type="molecule type" value="Genomic_DNA"/>
</dbReference>
<keyword evidence="2" id="KW-1185">Reference proteome</keyword>